<comment type="similarity">
    <text evidence="2">Belongs to the SEC16 family.</text>
</comment>
<dbReference type="EMBL" id="JAKMXF010000111">
    <property type="protein sequence ID" value="KAI6657730.1"/>
    <property type="molecule type" value="Genomic_DNA"/>
</dbReference>
<evidence type="ECO:0000256" key="1">
    <source>
        <dbReference type="ARBA" id="ARBA00004240"/>
    </source>
</evidence>
<evidence type="ECO:0000256" key="4">
    <source>
        <dbReference type="ARBA" id="ARBA00022824"/>
    </source>
</evidence>
<feature type="region of interest" description="Disordered" evidence="6">
    <location>
        <begin position="177"/>
        <end position="265"/>
    </location>
</feature>
<feature type="compositionally biased region" description="Basic residues" evidence="6">
    <location>
        <begin position="464"/>
        <end position="477"/>
    </location>
</feature>
<sequence length="1516" mass="166875">MNSQDNEVNFFNSDFDNSIANSFTANDSGGADALQSASFLFSDSDNPNIPPSHSTSSIPVTRVKLLDPPKIPPTNSLPFLPPHAHPARLPPITHPWTSYPPNESKSQNGDYLPPVSDGHNTGVELEGCDPIEQEYLLEAKREQETSILSDTATDLINLDYSFKSEELKERVTGIKLAGNTSSSNTPNSSSSSGIKTPGLLPASIPTLSPDTGTRLPPSHIGQVDLSHSHETICNEPAYSGGEAVENRSADPSLQHTHNSNLTRDKQSSYQHNYNTHEQNYTPHYPSEVQQHSTSTHGSQVIIPTNSQLEIESYNASTKANTYALEHSNLPPVVTSTQQHYSLLHTQSNPLSTRANQQQRDISPQLNTLLTEQKYNMTMKRFPTPSNSAFVKPAPSSSMFHPLNPPSKNMPAPLPVMDRNDLEVQQMYSNGRVSRSELSIGASDDGLPRCRSALEPRFTPAPPSKQRKKIKSSSKRHVSNIPDTGDTGTGSDQDRQNSSGGTHHVTRTSSYTSLAPQHVSRPSSRTSEPARRSRASRPFSAVPKPPQITTDLPVSTSDPPKTSPPPVTNTLPDAAVYTSEQRHRELPPVPDTHTHRYLPQPPKPYTDPNLTMPANPEYPYPPYGYPPMQRWPAPGPAPKEEDPTVGYPPQGYFPYYNPYQYQYPYMFYPPYVPNGEAGEDQQIVPPGYPPYPFPYYPMNPHMYPYMSHPGSRMGSYAPSLADDTTEIGSIYSAGAEEQHQEQLQQEPQHPLESSFLLEKLSAQHISFGYVNQSSTPVPDLETQRNTPLLFDYPHVKATFSSNGALLLTPYNSVSGVKIRKLHEVCQLPLLAKHDSFPGPLNSLSVKSEVVRFTKEHVTASQTIGDTDNALMWEYLSRLCAQNGVLVTSDVVELLTQGGSFNTRQIEGQNQLESREVGEKLRQLVLQRRIKEAVEFCTEQKLWTHALLLAQTLDEHTRASVQDRFTYSLHASDPLQCYYSAVVGKRPHGVHAFYLREGHNWKQHLAMLISHRNLPASETSISSLADNLAECSHTNAAHLVRLLQGYPLGGWGDKESKYSLLGVEGSGFHLGSRCVGPEELHKTEVYEYARSLSNSEFSLQGFQPFKYRIAVLYAEAGLLQKAFSYCEAIFASVQKQPYSYSIGFLSHLLSLSDLLHGSLIQLPSTPLHDPPHYPRWISMISSYIEQQQGGGIYVPTPSIPLLTPTPSLMSPYPDSKQLSIIPNRQFGVNPVSGPAYAHPQATQSQVNVLPDAVAFSTPEASMFREGFGVVEDDEATTESYKSAGDESLMGGGGHNTDEEVDFDIPSLDSSPLPPGIISTPQSPSDSINRPFTGSADNGGQTGGSSWVGNIVGRFRSKSLNKNQMRLPTKSDRFFYDYDKGMWIDKIGGEQESAAPISPPKDIDLAPLSIPGTLPPTEPQGIMSFNTRSRYVDIMNTTGPKSSMAPPAPLFPTNFDSPFSGTLFMPQAQPDALTVSRARVSPDTVSVTTASISEASKEVRQIMQNKQPVPHPLPPGVRY</sequence>
<dbReference type="PANTHER" id="PTHR13402:SF6">
    <property type="entry name" value="SECRETORY 16, ISOFORM I"/>
    <property type="match status" value="1"/>
</dbReference>
<organism evidence="8 9">
    <name type="scientific">Oopsacas minuta</name>
    <dbReference type="NCBI Taxonomy" id="111878"/>
    <lineage>
        <taxon>Eukaryota</taxon>
        <taxon>Metazoa</taxon>
        <taxon>Porifera</taxon>
        <taxon>Hexactinellida</taxon>
        <taxon>Hexasterophora</taxon>
        <taxon>Lyssacinosida</taxon>
        <taxon>Leucopsacidae</taxon>
        <taxon>Oopsacas</taxon>
    </lineage>
</organism>
<evidence type="ECO:0000256" key="2">
    <source>
        <dbReference type="ARBA" id="ARBA00005927"/>
    </source>
</evidence>
<feature type="region of interest" description="Disordered" evidence="6">
    <location>
        <begin position="40"/>
        <end position="69"/>
    </location>
</feature>
<proteinExistence type="inferred from homology"/>
<reference evidence="8 9" key="1">
    <citation type="journal article" date="2023" name="BMC Biol.">
        <title>The compact genome of the sponge Oopsacas minuta (Hexactinellida) is lacking key metazoan core genes.</title>
        <authorList>
            <person name="Santini S."/>
            <person name="Schenkelaars Q."/>
            <person name="Jourda C."/>
            <person name="Duchesne M."/>
            <person name="Belahbib H."/>
            <person name="Rocher C."/>
            <person name="Selva M."/>
            <person name="Riesgo A."/>
            <person name="Vervoort M."/>
            <person name="Leys S.P."/>
            <person name="Kodjabachian L."/>
            <person name="Le Bivic A."/>
            <person name="Borchiellini C."/>
            <person name="Claverie J.M."/>
            <person name="Renard E."/>
        </authorList>
    </citation>
    <scope>NUCLEOTIDE SEQUENCE [LARGE SCALE GENOMIC DNA]</scope>
    <source>
        <strain evidence="8">SPO-2</strain>
    </source>
</reference>
<gene>
    <name evidence="8" type="ORF">LOD99_474</name>
</gene>
<dbReference type="GO" id="GO:0016192">
    <property type="term" value="P:vesicle-mediated transport"/>
    <property type="evidence" value="ECO:0007669"/>
    <property type="project" value="UniProtKB-KW"/>
</dbReference>
<dbReference type="Proteomes" id="UP001165289">
    <property type="component" value="Unassembled WGS sequence"/>
</dbReference>
<dbReference type="GO" id="GO:0007030">
    <property type="term" value="P:Golgi organization"/>
    <property type="evidence" value="ECO:0007669"/>
    <property type="project" value="TreeGrafter"/>
</dbReference>
<keyword evidence="9" id="KW-1185">Reference proteome</keyword>
<evidence type="ECO:0000259" key="7">
    <source>
        <dbReference type="Pfam" id="PF12931"/>
    </source>
</evidence>
<evidence type="ECO:0000256" key="3">
    <source>
        <dbReference type="ARBA" id="ARBA00022448"/>
    </source>
</evidence>
<comment type="subcellular location">
    <subcellularLocation>
        <location evidence="1">Endoplasmic reticulum</location>
    </subcellularLocation>
</comment>
<feature type="domain" description="Sec16 Sec23-binding" evidence="7">
    <location>
        <begin position="921"/>
        <end position="1156"/>
    </location>
</feature>
<comment type="caution">
    <text evidence="8">The sequence shown here is derived from an EMBL/GenBank/DDBJ whole genome shotgun (WGS) entry which is preliminary data.</text>
</comment>
<dbReference type="GO" id="GO:0070971">
    <property type="term" value="C:endoplasmic reticulum exit site"/>
    <property type="evidence" value="ECO:0007669"/>
    <property type="project" value="TreeGrafter"/>
</dbReference>
<evidence type="ECO:0000313" key="9">
    <source>
        <dbReference type="Proteomes" id="UP001165289"/>
    </source>
</evidence>
<keyword evidence="5" id="KW-0931">ER-Golgi transport</keyword>
<protein>
    <recommendedName>
        <fullName evidence="7">Sec16 Sec23-binding domain-containing protein</fullName>
    </recommendedName>
</protein>
<dbReference type="CDD" id="cd09233">
    <property type="entry name" value="ACE1-Sec16-like"/>
    <property type="match status" value="1"/>
</dbReference>
<dbReference type="InterPro" id="IPR024298">
    <property type="entry name" value="Sec16_Sec23-bd"/>
</dbReference>
<evidence type="ECO:0000256" key="6">
    <source>
        <dbReference type="SAM" id="MobiDB-lite"/>
    </source>
</evidence>
<accession>A0AAV7KAK5</accession>
<feature type="compositionally biased region" description="Polar residues" evidence="6">
    <location>
        <begin position="495"/>
        <end position="514"/>
    </location>
</feature>
<keyword evidence="3" id="KW-0813">Transport</keyword>
<feature type="compositionally biased region" description="Low complexity" evidence="6">
    <location>
        <begin position="179"/>
        <end position="192"/>
    </location>
</feature>
<dbReference type="Pfam" id="PF12931">
    <property type="entry name" value="TPR_Sec16"/>
    <property type="match status" value="1"/>
</dbReference>
<dbReference type="PANTHER" id="PTHR13402">
    <property type="entry name" value="RGPR-RELATED"/>
    <property type="match status" value="1"/>
</dbReference>
<evidence type="ECO:0000313" key="8">
    <source>
        <dbReference type="EMBL" id="KAI6657730.1"/>
    </source>
</evidence>
<name>A0AAV7KAK5_9METZ</name>
<keyword evidence="4" id="KW-0256">Endoplasmic reticulum</keyword>
<feature type="region of interest" description="Disordered" evidence="6">
    <location>
        <begin position="432"/>
        <end position="610"/>
    </location>
</feature>
<feature type="compositionally biased region" description="Polar residues" evidence="6">
    <location>
        <begin position="249"/>
        <end position="265"/>
    </location>
</feature>
<evidence type="ECO:0000256" key="5">
    <source>
        <dbReference type="ARBA" id="ARBA00022892"/>
    </source>
</evidence>
<dbReference type="Gene3D" id="1.25.40.1030">
    <property type="match status" value="1"/>
</dbReference>
<feature type="region of interest" description="Disordered" evidence="6">
    <location>
        <begin position="1273"/>
        <end position="1298"/>
    </location>
</feature>
<dbReference type="GO" id="GO:0012507">
    <property type="term" value="C:ER to Golgi transport vesicle membrane"/>
    <property type="evidence" value="ECO:0007669"/>
    <property type="project" value="TreeGrafter"/>
</dbReference>
<feature type="compositionally biased region" description="Polar residues" evidence="6">
    <location>
        <begin position="40"/>
        <end position="59"/>
    </location>
</feature>
<dbReference type="GO" id="GO:0070973">
    <property type="term" value="P:protein localization to endoplasmic reticulum exit site"/>
    <property type="evidence" value="ECO:0007669"/>
    <property type="project" value="TreeGrafter"/>
</dbReference>